<name>A0A2Z5G5U4_9BACT</name>
<dbReference type="SUPFAM" id="SSF51735">
    <property type="entry name" value="NAD(P)-binding Rossmann-fold domains"/>
    <property type="match status" value="1"/>
</dbReference>
<accession>A0A2Z5G5U4</accession>
<dbReference type="OrthoDB" id="9780595at2"/>
<dbReference type="EMBL" id="CP030840">
    <property type="protein sequence ID" value="AXC14114.1"/>
    <property type="molecule type" value="Genomic_DNA"/>
</dbReference>
<keyword evidence="2" id="KW-1185">Reference proteome</keyword>
<reference evidence="1 2" key="1">
    <citation type="journal article" date="2018" name="Front. Microbiol.">
        <title>Hydrolytic Capabilities as a Key to Environmental Success: Chitinolytic and Cellulolytic Acidobacteria From Acidic Sub-arctic Soils and Boreal Peatlands.</title>
        <authorList>
            <person name="Belova S.E."/>
            <person name="Ravin N.V."/>
            <person name="Pankratov T.A."/>
            <person name="Rakitin A.L."/>
            <person name="Ivanova A.A."/>
            <person name="Beletsky A.V."/>
            <person name="Mardanov A.V."/>
            <person name="Sinninghe Damste J.S."/>
            <person name="Dedysh S.N."/>
        </authorList>
    </citation>
    <scope>NUCLEOTIDE SEQUENCE [LARGE SCALE GENOMIC DNA]</scope>
    <source>
        <strain evidence="1 2">SBC82</strain>
    </source>
</reference>
<dbReference type="PANTHER" id="PTHR47129:SF1">
    <property type="entry name" value="NMRA-LIKE DOMAIN-CONTAINING PROTEIN"/>
    <property type="match status" value="1"/>
</dbReference>
<organism evidence="1 2">
    <name type="scientific">Acidisarcina polymorpha</name>
    <dbReference type="NCBI Taxonomy" id="2211140"/>
    <lineage>
        <taxon>Bacteria</taxon>
        <taxon>Pseudomonadati</taxon>
        <taxon>Acidobacteriota</taxon>
        <taxon>Terriglobia</taxon>
        <taxon>Terriglobales</taxon>
        <taxon>Acidobacteriaceae</taxon>
        <taxon>Acidisarcina</taxon>
    </lineage>
</organism>
<dbReference type="RefSeq" id="WP_114208955.1">
    <property type="nucleotide sequence ID" value="NZ_CP030840.1"/>
</dbReference>
<dbReference type="PANTHER" id="PTHR47129">
    <property type="entry name" value="QUINONE OXIDOREDUCTASE 2"/>
    <property type="match status" value="1"/>
</dbReference>
<gene>
    <name evidence="1" type="ORF">ACPOL_4852</name>
</gene>
<dbReference type="InterPro" id="IPR036291">
    <property type="entry name" value="NAD(P)-bd_dom_sf"/>
</dbReference>
<evidence type="ECO:0000313" key="1">
    <source>
        <dbReference type="EMBL" id="AXC14114.1"/>
    </source>
</evidence>
<dbReference type="Proteomes" id="UP000253606">
    <property type="component" value="Chromosome"/>
</dbReference>
<dbReference type="Gene3D" id="3.40.50.720">
    <property type="entry name" value="NAD(P)-binding Rossmann-like Domain"/>
    <property type="match status" value="1"/>
</dbReference>
<dbReference type="InterPro" id="IPR052718">
    <property type="entry name" value="NmrA-type_oxidoreductase"/>
</dbReference>
<dbReference type="KEGG" id="abas:ACPOL_4852"/>
<protein>
    <submittedName>
        <fullName evidence="1">NADPH:quinone oxidoreductase 2</fullName>
    </submittedName>
</protein>
<evidence type="ECO:0000313" key="2">
    <source>
        <dbReference type="Proteomes" id="UP000253606"/>
    </source>
</evidence>
<proteinExistence type="predicted"/>
<sequence>MYAKANVELRSADFNDPSTLVAAFAGVDRLLLISTNDLFSGKRVQQHQNAIEAAVAACTGFQH</sequence>
<dbReference type="AlphaFoldDB" id="A0A2Z5G5U4"/>